<proteinExistence type="predicted"/>
<evidence type="ECO:0008006" key="4">
    <source>
        <dbReference type="Google" id="ProtNLM"/>
    </source>
</evidence>
<keyword evidence="3" id="KW-1185">Reference proteome</keyword>
<name>A0A2J6RMM0_HYAVF</name>
<feature type="compositionally biased region" description="Polar residues" evidence="1">
    <location>
        <begin position="1"/>
        <end position="13"/>
    </location>
</feature>
<organism evidence="2 3">
    <name type="scientific">Hyaloscypha variabilis (strain UAMH 11265 / GT02V1 / F)</name>
    <name type="common">Meliniomyces variabilis</name>
    <dbReference type="NCBI Taxonomy" id="1149755"/>
    <lineage>
        <taxon>Eukaryota</taxon>
        <taxon>Fungi</taxon>
        <taxon>Dikarya</taxon>
        <taxon>Ascomycota</taxon>
        <taxon>Pezizomycotina</taxon>
        <taxon>Leotiomycetes</taxon>
        <taxon>Helotiales</taxon>
        <taxon>Hyaloscyphaceae</taxon>
        <taxon>Hyaloscypha</taxon>
        <taxon>Hyaloscypha variabilis</taxon>
    </lineage>
</organism>
<gene>
    <name evidence="2" type="ORF">L207DRAFT_566639</name>
</gene>
<evidence type="ECO:0000313" key="2">
    <source>
        <dbReference type="EMBL" id="PMD39743.1"/>
    </source>
</evidence>
<reference evidence="2 3" key="1">
    <citation type="submission" date="2016-04" db="EMBL/GenBank/DDBJ databases">
        <title>A degradative enzymes factory behind the ericoid mycorrhizal symbiosis.</title>
        <authorList>
            <consortium name="DOE Joint Genome Institute"/>
            <person name="Martino E."/>
            <person name="Morin E."/>
            <person name="Grelet G."/>
            <person name="Kuo A."/>
            <person name="Kohler A."/>
            <person name="Daghino S."/>
            <person name="Barry K."/>
            <person name="Choi C."/>
            <person name="Cichocki N."/>
            <person name="Clum A."/>
            <person name="Copeland A."/>
            <person name="Hainaut M."/>
            <person name="Haridas S."/>
            <person name="Labutti K."/>
            <person name="Lindquist E."/>
            <person name="Lipzen A."/>
            <person name="Khouja H.-R."/>
            <person name="Murat C."/>
            <person name="Ohm R."/>
            <person name="Olson A."/>
            <person name="Spatafora J."/>
            <person name="Veneault-Fourrey C."/>
            <person name="Henrissat B."/>
            <person name="Grigoriev I."/>
            <person name="Martin F."/>
            <person name="Perotto S."/>
        </authorList>
    </citation>
    <scope>NUCLEOTIDE SEQUENCE [LARGE SCALE GENOMIC DNA]</scope>
    <source>
        <strain evidence="2 3">F</strain>
    </source>
</reference>
<protein>
    <recommendedName>
        <fullName evidence="4">BTB domain-containing protein</fullName>
    </recommendedName>
</protein>
<sequence>MGTCGSDSQSSYCSEFEGPATPPSQNRSDESADSFEMDSMSKAIEAIESNFNDRIDIGLINIRQTFSFKMSELKVRGCRGLLELIKQKEGAPIILGEDTTMKAHPIYTDTSSSPAMKLFEEWVHTGKLRPIVKRHSSPIRTYYVLYIIAYNLAHATLCNHALNEILGWTIETRQAPSIDLTPQLVCALGEDMPKQLERAIAFYRISGCSSHTEDRDCEDDWEDCN</sequence>
<feature type="region of interest" description="Disordered" evidence="1">
    <location>
        <begin position="1"/>
        <end position="36"/>
    </location>
</feature>
<evidence type="ECO:0000256" key="1">
    <source>
        <dbReference type="SAM" id="MobiDB-lite"/>
    </source>
</evidence>
<dbReference type="Proteomes" id="UP000235786">
    <property type="component" value="Unassembled WGS sequence"/>
</dbReference>
<dbReference type="EMBL" id="KZ613946">
    <property type="protein sequence ID" value="PMD39743.1"/>
    <property type="molecule type" value="Genomic_DNA"/>
</dbReference>
<dbReference type="OrthoDB" id="10327676at2759"/>
<evidence type="ECO:0000313" key="3">
    <source>
        <dbReference type="Proteomes" id="UP000235786"/>
    </source>
</evidence>
<dbReference type="AlphaFoldDB" id="A0A2J6RMM0"/>
<accession>A0A2J6RMM0</accession>